<keyword evidence="1 5" id="KW-0597">Phosphoprotein</keyword>
<dbReference type="InterPro" id="IPR001789">
    <property type="entry name" value="Sig_transdc_resp-reg_receiver"/>
</dbReference>
<evidence type="ECO:0000256" key="3">
    <source>
        <dbReference type="ARBA" id="ARBA00023015"/>
    </source>
</evidence>
<evidence type="ECO:0000256" key="4">
    <source>
        <dbReference type="ARBA" id="ARBA00023163"/>
    </source>
</evidence>
<name>A0A9D6V7K9_9BACT</name>
<dbReference type="PANTHER" id="PTHR44591">
    <property type="entry name" value="STRESS RESPONSE REGULATOR PROTEIN 1"/>
    <property type="match status" value="1"/>
</dbReference>
<dbReference type="FunFam" id="3.40.50.2300:FF:000018">
    <property type="entry name" value="DNA-binding transcriptional regulator NtrC"/>
    <property type="match status" value="1"/>
</dbReference>
<evidence type="ECO:0000259" key="6">
    <source>
        <dbReference type="PROSITE" id="PS50110"/>
    </source>
</evidence>
<keyword evidence="3" id="KW-0805">Transcription regulation</keyword>
<proteinExistence type="predicted"/>
<evidence type="ECO:0000313" key="8">
    <source>
        <dbReference type="Proteomes" id="UP000807825"/>
    </source>
</evidence>
<dbReference type="Gene3D" id="3.30.450.40">
    <property type="match status" value="1"/>
</dbReference>
<comment type="caution">
    <text evidence="7">The sequence shown here is derived from an EMBL/GenBank/DDBJ whole genome shotgun (WGS) entry which is preliminary data.</text>
</comment>
<gene>
    <name evidence="7" type="ORF">HY912_18210</name>
</gene>
<dbReference type="PANTHER" id="PTHR44591:SF3">
    <property type="entry name" value="RESPONSE REGULATORY DOMAIN-CONTAINING PROTEIN"/>
    <property type="match status" value="1"/>
</dbReference>
<dbReference type="AlphaFoldDB" id="A0A9D6V7K9"/>
<protein>
    <submittedName>
        <fullName evidence="7">Response regulator</fullName>
    </submittedName>
</protein>
<dbReference type="SUPFAM" id="SSF55781">
    <property type="entry name" value="GAF domain-like"/>
    <property type="match status" value="1"/>
</dbReference>
<evidence type="ECO:0000256" key="1">
    <source>
        <dbReference type="ARBA" id="ARBA00022553"/>
    </source>
</evidence>
<feature type="non-terminal residue" evidence="7">
    <location>
        <position position="191"/>
    </location>
</feature>
<feature type="domain" description="Response regulatory" evidence="6">
    <location>
        <begin position="7"/>
        <end position="121"/>
    </location>
</feature>
<reference evidence="7" key="1">
    <citation type="submission" date="2020-07" db="EMBL/GenBank/DDBJ databases">
        <title>Huge and variable diversity of episymbiotic CPR bacteria and DPANN archaea in groundwater ecosystems.</title>
        <authorList>
            <person name="He C.Y."/>
            <person name="Keren R."/>
            <person name="Whittaker M."/>
            <person name="Farag I.F."/>
            <person name="Doudna J."/>
            <person name="Cate J.H.D."/>
            <person name="Banfield J.F."/>
        </authorList>
    </citation>
    <scope>NUCLEOTIDE SEQUENCE</scope>
    <source>
        <strain evidence="7">NC_groundwater_1664_Pr3_B-0.1um_52_9</strain>
    </source>
</reference>
<keyword evidence="4" id="KW-0804">Transcription</keyword>
<feature type="modified residue" description="4-aspartylphosphate" evidence="5">
    <location>
        <position position="56"/>
    </location>
</feature>
<dbReference type="Pfam" id="PF00072">
    <property type="entry name" value="Response_reg"/>
    <property type="match status" value="1"/>
</dbReference>
<dbReference type="PROSITE" id="PS50110">
    <property type="entry name" value="RESPONSE_REGULATORY"/>
    <property type="match status" value="1"/>
</dbReference>
<dbReference type="Proteomes" id="UP000807825">
    <property type="component" value="Unassembled WGS sequence"/>
</dbReference>
<keyword evidence="2" id="KW-0902">Two-component regulatory system</keyword>
<dbReference type="InterPro" id="IPR011006">
    <property type="entry name" value="CheY-like_superfamily"/>
</dbReference>
<accession>A0A9D6V7K9</accession>
<organism evidence="7 8">
    <name type="scientific">Desulfomonile tiedjei</name>
    <dbReference type="NCBI Taxonomy" id="2358"/>
    <lineage>
        <taxon>Bacteria</taxon>
        <taxon>Pseudomonadati</taxon>
        <taxon>Thermodesulfobacteriota</taxon>
        <taxon>Desulfomonilia</taxon>
        <taxon>Desulfomonilales</taxon>
        <taxon>Desulfomonilaceae</taxon>
        <taxon>Desulfomonile</taxon>
    </lineage>
</organism>
<dbReference type="InterPro" id="IPR029016">
    <property type="entry name" value="GAF-like_dom_sf"/>
</dbReference>
<dbReference type="EMBL" id="JACRDE010000476">
    <property type="protein sequence ID" value="MBI5251426.1"/>
    <property type="molecule type" value="Genomic_DNA"/>
</dbReference>
<sequence length="191" mass="21561">MEKRNGKILVLDDEQIVLDSVSRILEEENYEVKTARKGEDALEILKQGGFDILMTDLKMPGIDGLQAMESLSEIDPDLSMIMFTAYSTVDSAVKALKLGAADYIRKPFTPDQLTELVDKTMADRKTRFEKRYREDTFEELKKAVSSTLNLKEVLSLIVQGVVKVMKVKGSTLSLLDKKREKLRVFAHDGLS</sequence>
<dbReference type="SMART" id="SM00448">
    <property type="entry name" value="REC"/>
    <property type="match status" value="1"/>
</dbReference>
<dbReference type="Gene3D" id="3.40.50.2300">
    <property type="match status" value="1"/>
</dbReference>
<evidence type="ECO:0000313" key="7">
    <source>
        <dbReference type="EMBL" id="MBI5251426.1"/>
    </source>
</evidence>
<dbReference type="SUPFAM" id="SSF52172">
    <property type="entry name" value="CheY-like"/>
    <property type="match status" value="1"/>
</dbReference>
<dbReference type="InterPro" id="IPR050595">
    <property type="entry name" value="Bact_response_regulator"/>
</dbReference>
<evidence type="ECO:0000256" key="2">
    <source>
        <dbReference type="ARBA" id="ARBA00023012"/>
    </source>
</evidence>
<evidence type="ECO:0000256" key="5">
    <source>
        <dbReference type="PROSITE-ProRule" id="PRU00169"/>
    </source>
</evidence>
<dbReference type="GO" id="GO:0000160">
    <property type="term" value="P:phosphorelay signal transduction system"/>
    <property type="evidence" value="ECO:0007669"/>
    <property type="project" value="UniProtKB-KW"/>
</dbReference>